<evidence type="ECO:0000256" key="5">
    <source>
        <dbReference type="ARBA" id="ARBA00022723"/>
    </source>
</evidence>
<dbReference type="EC" id="3.1.-.-" evidence="9"/>
<dbReference type="HAMAP" id="MF_00009">
    <property type="entry name" value="Endoribonucl_YbeY"/>
    <property type="match status" value="1"/>
</dbReference>
<dbReference type="PROSITE" id="PS01306">
    <property type="entry name" value="UPF0054"/>
    <property type="match status" value="1"/>
</dbReference>
<evidence type="ECO:0000256" key="2">
    <source>
        <dbReference type="ARBA" id="ARBA00022517"/>
    </source>
</evidence>
<dbReference type="Gene3D" id="3.40.390.30">
    <property type="entry name" value="Metalloproteases ('zincins'), catalytic domain"/>
    <property type="match status" value="1"/>
</dbReference>
<accession>A0ABU0AVF1</accession>
<dbReference type="NCBIfam" id="TIGR00043">
    <property type="entry name" value="rRNA maturation RNase YbeY"/>
    <property type="match status" value="1"/>
</dbReference>
<organism evidence="10 11">
    <name type="scientific">Peptoniphilus koenoeneniae</name>
    <dbReference type="NCBI Taxonomy" id="507751"/>
    <lineage>
        <taxon>Bacteria</taxon>
        <taxon>Bacillati</taxon>
        <taxon>Bacillota</taxon>
        <taxon>Tissierellia</taxon>
        <taxon>Tissierellales</taxon>
        <taxon>Peptoniphilaceae</taxon>
        <taxon>Peptoniphilus</taxon>
    </lineage>
</organism>
<keyword evidence="6 9" id="KW-0255">Endonuclease</keyword>
<evidence type="ECO:0000256" key="1">
    <source>
        <dbReference type="ARBA" id="ARBA00010875"/>
    </source>
</evidence>
<evidence type="ECO:0000256" key="7">
    <source>
        <dbReference type="ARBA" id="ARBA00022801"/>
    </source>
</evidence>
<keyword evidence="3 9" id="KW-0698">rRNA processing</keyword>
<keyword evidence="7 9" id="KW-0378">Hydrolase</keyword>
<dbReference type="InterPro" id="IPR023091">
    <property type="entry name" value="MetalPrtase_cat_dom_sf_prd"/>
</dbReference>
<dbReference type="InterPro" id="IPR002036">
    <property type="entry name" value="YbeY"/>
</dbReference>
<comment type="similarity">
    <text evidence="1 9">Belongs to the endoribonuclease YbeY family.</text>
</comment>
<dbReference type="InterPro" id="IPR020549">
    <property type="entry name" value="YbeY_CS"/>
</dbReference>
<keyword evidence="4 9" id="KW-0540">Nuclease</keyword>
<dbReference type="PANTHER" id="PTHR46986:SF1">
    <property type="entry name" value="ENDORIBONUCLEASE YBEY, CHLOROPLASTIC"/>
    <property type="match status" value="1"/>
</dbReference>
<feature type="binding site" evidence="9">
    <location>
        <position position="111"/>
    </location>
    <ligand>
        <name>Zn(2+)</name>
        <dbReference type="ChEBI" id="CHEBI:29105"/>
        <note>catalytic</note>
    </ligand>
</feature>
<dbReference type="Proteomes" id="UP001236559">
    <property type="component" value="Unassembled WGS sequence"/>
</dbReference>
<proteinExistence type="inferred from homology"/>
<keyword evidence="2 9" id="KW-0690">Ribosome biogenesis</keyword>
<dbReference type="EMBL" id="JAUSTN010000004">
    <property type="protein sequence ID" value="MDQ0274792.1"/>
    <property type="molecule type" value="Genomic_DNA"/>
</dbReference>
<protein>
    <recommendedName>
        <fullName evidence="9">Endoribonuclease YbeY</fullName>
        <ecNumber evidence="9">3.1.-.-</ecNumber>
    </recommendedName>
</protein>
<feature type="binding site" evidence="9">
    <location>
        <position position="121"/>
    </location>
    <ligand>
        <name>Zn(2+)</name>
        <dbReference type="ChEBI" id="CHEBI:29105"/>
        <note>catalytic</note>
    </ligand>
</feature>
<dbReference type="SUPFAM" id="SSF55486">
    <property type="entry name" value="Metalloproteases ('zincins'), catalytic domain"/>
    <property type="match status" value="1"/>
</dbReference>
<comment type="caution">
    <text evidence="10">The sequence shown here is derived from an EMBL/GenBank/DDBJ whole genome shotgun (WGS) entry which is preliminary data.</text>
</comment>
<feature type="binding site" evidence="9">
    <location>
        <position position="115"/>
    </location>
    <ligand>
        <name>Zn(2+)</name>
        <dbReference type="ChEBI" id="CHEBI:29105"/>
        <note>catalytic</note>
    </ligand>
</feature>
<sequence>MIDIYFDDRQENFEIDNGVIEIVKKSIEEALNILGFDDAEVSVSFVDDNEIQELNRDYRGVDSVTDVLSFPIDDKFSNILGDVVINTKRVLSQAEEFGHSKERELSYLTVHSILHLVGYDHENEEDKIEMRAKEKEIMDKLKIYKN</sequence>
<gene>
    <name evidence="9" type="primary">ybeY</name>
    <name evidence="10" type="ORF">J2S72_000813</name>
</gene>
<dbReference type="PANTHER" id="PTHR46986">
    <property type="entry name" value="ENDORIBONUCLEASE YBEY, CHLOROPLASTIC"/>
    <property type="match status" value="1"/>
</dbReference>
<keyword evidence="5 9" id="KW-0479">Metal-binding</keyword>
<evidence type="ECO:0000256" key="8">
    <source>
        <dbReference type="ARBA" id="ARBA00022833"/>
    </source>
</evidence>
<keyword evidence="9" id="KW-0963">Cytoplasm</keyword>
<evidence type="ECO:0000313" key="11">
    <source>
        <dbReference type="Proteomes" id="UP001236559"/>
    </source>
</evidence>
<reference evidence="10 11" key="1">
    <citation type="submission" date="2023-07" db="EMBL/GenBank/DDBJ databases">
        <title>Genomic Encyclopedia of Type Strains, Phase IV (KMG-IV): sequencing the most valuable type-strain genomes for metagenomic binning, comparative biology and taxonomic classification.</title>
        <authorList>
            <person name="Goeker M."/>
        </authorList>
    </citation>
    <scope>NUCLEOTIDE SEQUENCE [LARGE SCALE GENOMIC DNA]</scope>
    <source>
        <strain evidence="10 11">DSM 22616</strain>
    </source>
</reference>
<evidence type="ECO:0000256" key="9">
    <source>
        <dbReference type="HAMAP-Rule" id="MF_00009"/>
    </source>
</evidence>
<keyword evidence="8 9" id="KW-0862">Zinc</keyword>
<evidence type="ECO:0000256" key="3">
    <source>
        <dbReference type="ARBA" id="ARBA00022552"/>
    </source>
</evidence>
<comment type="cofactor">
    <cofactor evidence="9">
        <name>Zn(2+)</name>
        <dbReference type="ChEBI" id="CHEBI:29105"/>
    </cofactor>
    <text evidence="9">Binds 1 zinc ion.</text>
</comment>
<keyword evidence="11" id="KW-1185">Reference proteome</keyword>
<dbReference type="Pfam" id="PF02130">
    <property type="entry name" value="YbeY"/>
    <property type="match status" value="1"/>
</dbReference>
<evidence type="ECO:0000313" key="10">
    <source>
        <dbReference type="EMBL" id="MDQ0274792.1"/>
    </source>
</evidence>
<name>A0ABU0AVF1_9FIRM</name>
<evidence type="ECO:0000256" key="4">
    <source>
        <dbReference type="ARBA" id="ARBA00022722"/>
    </source>
</evidence>
<comment type="function">
    <text evidence="9">Single strand-specific metallo-endoribonuclease involved in late-stage 70S ribosome quality control and in maturation of the 3' terminus of the 16S rRNA.</text>
</comment>
<comment type="subcellular location">
    <subcellularLocation>
        <location evidence="9">Cytoplasm</location>
    </subcellularLocation>
</comment>
<dbReference type="RefSeq" id="WP_023054749.1">
    <property type="nucleotide sequence ID" value="NZ_JAUSTN010000004.1"/>
</dbReference>
<evidence type="ECO:0000256" key="6">
    <source>
        <dbReference type="ARBA" id="ARBA00022759"/>
    </source>
</evidence>